<evidence type="ECO:0000256" key="13">
    <source>
        <dbReference type="ARBA" id="ARBA00044919"/>
    </source>
</evidence>
<evidence type="ECO:0000256" key="19">
    <source>
        <dbReference type="SAM" id="Phobius"/>
    </source>
</evidence>
<evidence type="ECO:0000256" key="3">
    <source>
        <dbReference type="ARBA" id="ARBA00044878"/>
    </source>
</evidence>
<feature type="transmembrane region" description="Helical" evidence="19">
    <location>
        <begin position="180"/>
        <end position="199"/>
    </location>
</feature>
<dbReference type="Proteomes" id="UP001162480">
    <property type="component" value="Chromosome 4"/>
</dbReference>
<evidence type="ECO:0000256" key="6">
    <source>
        <dbReference type="ARBA" id="ARBA00044891"/>
    </source>
</evidence>
<dbReference type="InterPro" id="IPR020846">
    <property type="entry name" value="MFS_dom"/>
</dbReference>
<comment type="catalytic activity">
    <reaction evidence="5">
        <text>L-alpha-aminoacyl-L-histidine(out) = L-alpha-aminoacyl-L-histidine(in)</text>
        <dbReference type="Rhea" id="RHEA:79375"/>
        <dbReference type="ChEBI" id="CHEBI:229967"/>
    </reaction>
</comment>
<dbReference type="Gene3D" id="1.20.1250.20">
    <property type="entry name" value="MFS general substrate transporter like domains"/>
    <property type="match status" value="2"/>
</dbReference>
<feature type="transmembrane region" description="Helical" evidence="19">
    <location>
        <begin position="331"/>
        <end position="351"/>
    </location>
</feature>
<name>A0AA36ARK3_OCTVU</name>
<sequence>MTISFVLMVIRMITLKELFLQNRKFFRFVVLTLTSLLSFGANYCYDMPAVLQYTLQENWSNCTNPGQHHKCCEECLSLGADRYNQLYTSFSWSNACIVIFSGFLTDRFGHSMCSLLFSSSIVAGAGLFTLSVISNLRRAVAMYPLMLVGRMLLGIGSGSLRIVQDRIVAFWFQKNELATAYGIIMAIARLGSVMNFLMTKNLEYHFGLTKTLFFGFSLCLFSLGLACLLAMIEYSVKDDDEDTTQNKQHKVASLRDLKQLSCLYWLINISRLFFFNAVVQFVVDSTEFFQDKYKISPERSAYIIGAIYDVGMICSPFVGFLADYTKSVKRMLFIGILSLLPVFLVLAYTGLNTIICTVWIGLSLTVCVICYWPVMTKVIPPHLLGSGLGICTSLTAIGVGTTSFIVGKILEHDESVTLPEMLHLWRITMIYLTMNVFMSFFFICLFFLKDKNRVEPEFVHARLRPRAKSCIDRFDRRLSRNGSYNTFGDLKRPGPYTVMKQQLPS</sequence>
<proteinExistence type="predicted"/>
<comment type="catalytic activity">
    <reaction evidence="8">
        <text>L-aspartyl-L-lysine(out) = L-aspartyl-L-lysine(in)</text>
        <dbReference type="Rhea" id="RHEA:79411"/>
        <dbReference type="ChEBI" id="CHEBI:229953"/>
    </reaction>
</comment>
<feature type="transmembrane region" description="Helical" evidence="19">
    <location>
        <begin position="86"/>
        <end position="105"/>
    </location>
</feature>
<feature type="transmembrane region" description="Helical" evidence="19">
    <location>
        <begin position="211"/>
        <end position="232"/>
    </location>
</feature>
<organism evidence="21 22">
    <name type="scientific">Octopus vulgaris</name>
    <name type="common">Common octopus</name>
    <dbReference type="NCBI Taxonomy" id="6645"/>
    <lineage>
        <taxon>Eukaryota</taxon>
        <taxon>Metazoa</taxon>
        <taxon>Spiralia</taxon>
        <taxon>Lophotrochozoa</taxon>
        <taxon>Mollusca</taxon>
        <taxon>Cephalopoda</taxon>
        <taxon>Coleoidea</taxon>
        <taxon>Octopodiformes</taxon>
        <taxon>Octopoda</taxon>
        <taxon>Incirrata</taxon>
        <taxon>Octopodidae</taxon>
        <taxon>Octopus</taxon>
    </lineage>
</organism>
<evidence type="ECO:0000259" key="20">
    <source>
        <dbReference type="PROSITE" id="PS50850"/>
    </source>
</evidence>
<comment type="catalytic activity">
    <reaction evidence="2">
        <text>L-lysyl-L-alanine(out) = L-lysyl-L-alanine(in)</text>
        <dbReference type="Rhea" id="RHEA:79399"/>
        <dbReference type="ChEBI" id="CHEBI:229954"/>
    </reaction>
</comment>
<keyword evidence="19" id="KW-0812">Transmembrane</keyword>
<dbReference type="InterPro" id="IPR036259">
    <property type="entry name" value="MFS_trans_sf"/>
</dbReference>
<evidence type="ECO:0000256" key="14">
    <source>
        <dbReference type="ARBA" id="ARBA00044924"/>
    </source>
</evidence>
<evidence type="ECO:0000313" key="21">
    <source>
        <dbReference type="EMBL" id="CAI9721006.1"/>
    </source>
</evidence>
<dbReference type="SUPFAM" id="SSF103473">
    <property type="entry name" value="MFS general substrate transporter"/>
    <property type="match status" value="1"/>
</dbReference>
<comment type="catalytic activity">
    <reaction evidence="12">
        <text>L-histidyl-L-alpha-amino acid(out) = L-histidyl-L-alpha-amino acid(in)</text>
        <dbReference type="Rhea" id="RHEA:79379"/>
        <dbReference type="ChEBI" id="CHEBI:229964"/>
    </reaction>
</comment>
<comment type="catalytic activity">
    <reaction evidence="14">
        <text>L-lysyl-glycine(out) = L-lysyl-glycine(in)</text>
        <dbReference type="Rhea" id="RHEA:79407"/>
        <dbReference type="ChEBI" id="CHEBI:191202"/>
    </reaction>
</comment>
<dbReference type="Pfam" id="PF07690">
    <property type="entry name" value="MFS_1"/>
    <property type="match status" value="1"/>
</dbReference>
<dbReference type="InterPro" id="IPR011701">
    <property type="entry name" value="MFS"/>
</dbReference>
<comment type="catalytic activity">
    <reaction evidence="13">
        <text>L-alanyl-L-lysine(out) = L-alanyl-L-lysine(in)</text>
        <dbReference type="Rhea" id="RHEA:79415"/>
        <dbReference type="ChEBI" id="CHEBI:192470"/>
    </reaction>
</comment>
<evidence type="ECO:0000313" key="22">
    <source>
        <dbReference type="Proteomes" id="UP001162480"/>
    </source>
</evidence>
<dbReference type="EMBL" id="OX597817">
    <property type="protein sequence ID" value="CAI9721006.1"/>
    <property type="molecule type" value="Genomic_DNA"/>
</dbReference>
<evidence type="ECO:0000256" key="11">
    <source>
        <dbReference type="ARBA" id="ARBA00044903"/>
    </source>
</evidence>
<dbReference type="PROSITE" id="PS50850">
    <property type="entry name" value="MFS"/>
    <property type="match status" value="1"/>
</dbReference>
<dbReference type="GO" id="GO:0016020">
    <property type="term" value="C:membrane"/>
    <property type="evidence" value="ECO:0007669"/>
    <property type="project" value="UniProtKB-SubCell"/>
</dbReference>
<keyword evidence="19" id="KW-1133">Transmembrane helix</keyword>
<protein>
    <recommendedName>
        <fullName evidence="15">Lysosomal dipeptide transporter MFSD1</fullName>
    </recommendedName>
    <alternativeName>
        <fullName evidence="16">Major facilitator superfamily domain-containing protein 1</fullName>
    </alternativeName>
</protein>
<evidence type="ECO:0000256" key="2">
    <source>
        <dbReference type="ARBA" id="ARBA00044876"/>
    </source>
</evidence>
<evidence type="ECO:0000256" key="5">
    <source>
        <dbReference type="ARBA" id="ARBA00044884"/>
    </source>
</evidence>
<feature type="transmembrane region" description="Helical" evidence="19">
    <location>
        <begin position="303"/>
        <end position="324"/>
    </location>
</feature>
<evidence type="ECO:0000256" key="18">
    <source>
        <dbReference type="ARBA" id="ARBA00046376"/>
    </source>
</evidence>
<feature type="transmembrane region" description="Helical" evidence="19">
    <location>
        <begin position="112"/>
        <end position="134"/>
    </location>
</feature>
<feature type="transmembrane region" description="Helical" evidence="19">
    <location>
        <begin position="263"/>
        <end position="283"/>
    </location>
</feature>
<comment type="subcellular location">
    <subcellularLocation>
        <location evidence="1">Membrane</location>
        <topology evidence="1">Multi-pass membrane protein</topology>
    </subcellularLocation>
</comment>
<evidence type="ECO:0000256" key="17">
    <source>
        <dbReference type="ARBA" id="ARBA00045709"/>
    </source>
</evidence>
<comment type="catalytic activity">
    <reaction evidence="11">
        <text>L-arginyl-glycine(out) = L-arginyl-glycine(in)</text>
        <dbReference type="Rhea" id="RHEA:79391"/>
        <dbReference type="ChEBI" id="CHEBI:229955"/>
    </reaction>
</comment>
<feature type="transmembrane region" description="Helical" evidence="19">
    <location>
        <begin position="427"/>
        <end position="448"/>
    </location>
</feature>
<evidence type="ECO:0000256" key="9">
    <source>
        <dbReference type="ARBA" id="ARBA00044899"/>
    </source>
</evidence>
<comment type="catalytic activity">
    <reaction evidence="7">
        <text>L-alpha-aminoacyl-L-lysine(out) = L-alpha-aminoacyl-L-lysine(in)</text>
        <dbReference type="Rhea" id="RHEA:79383"/>
        <dbReference type="ChEBI" id="CHEBI:229966"/>
    </reaction>
</comment>
<keyword evidence="19" id="KW-0472">Membrane</keyword>
<feature type="transmembrane region" description="Helical" evidence="19">
    <location>
        <begin position="140"/>
        <end position="160"/>
    </location>
</feature>
<dbReference type="PANTHER" id="PTHR23512:SF5">
    <property type="entry name" value="MAJOR FACILITATOR SUPERFAMILY DOMAIN-CONTAINING PROTEIN 1"/>
    <property type="match status" value="1"/>
</dbReference>
<evidence type="ECO:0000256" key="1">
    <source>
        <dbReference type="ARBA" id="ARBA00004141"/>
    </source>
</evidence>
<feature type="transmembrane region" description="Helical" evidence="19">
    <location>
        <begin position="357"/>
        <end position="374"/>
    </location>
</feature>
<evidence type="ECO:0000256" key="10">
    <source>
        <dbReference type="ARBA" id="ARBA00044900"/>
    </source>
</evidence>
<evidence type="ECO:0000256" key="4">
    <source>
        <dbReference type="ARBA" id="ARBA00044881"/>
    </source>
</evidence>
<evidence type="ECO:0000256" key="16">
    <source>
        <dbReference type="ARBA" id="ARBA00045018"/>
    </source>
</evidence>
<reference evidence="21" key="1">
    <citation type="submission" date="2023-08" db="EMBL/GenBank/DDBJ databases">
        <authorList>
            <person name="Alioto T."/>
            <person name="Alioto T."/>
            <person name="Gomez Garrido J."/>
        </authorList>
    </citation>
    <scope>NUCLEOTIDE SEQUENCE</scope>
</reference>
<comment type="catalytic activity">
    <reaction evidence="6">
        <text>L-lysyl-L-alpha-amino acid(out) = L-lysyl-L-alpha-amino acid(in)</text>
        <dbReference type="Rhea" id="RHEA:79387"/>
        <dbReference type="ChEBI" id="CHEBI:229965"/>
    </reaction>
</comment>
<evidence type="ECO:0000256" key="15">
    <source>
        <dbReference type="ARBA" id="ARBA00044985"/>
    </source>
</evidence>
<feature type="transmembrane region" description="Helical" evidence="19">
    <location>
        <begin position="386"/>
        <end position="407"/>
    </location>
</feature>
<dbReference type="AlphaFoldDB" id="A0AA36ARK3"/>
<accession>A0AA36ARK3</accession>
<feature type="domain" description="Major facilitator superfamily (MFS) profile" evidence="20">
    <location>
        <begin position="30"/>
        <end position="453"/>
    </location>
</feature>
<dbReference type="GO" id="GO:0022857">
    <property type="term" value="F:transmembrane transporter activity"/>
    <property type="evidence" value="ECO:0007669"/>
    <property type="project" value="InterPro"/>
</dbReference>
<comment type="catalytic activity">
    <reaction evidence="3">
        <text>L-histidyl-glycine(out) = L-histidyl-glycine(in)</text>
        <dbReference type="Rhea" id="RHEA:79395"/>
        <dbReference type="ChEBI" id="CHEBI:229957"/>
    </reaction>
</comment>
<evidence type="ECO:0000256" key="12">
    <source>
        <dbReference type="ARBA" id="ARBA00044912"/>
    </source>
</evidence>
<comment type="catalytic activity">
    <reaction evidence="9">
        <text>L-arginyl-L-alpha-amino acid(out) = L-arginyl-L-alpha-amino acid(in)</text>
        <dbReference type="Rhea" id="RHEA:79371"/>
        <dbReference type="ChEBI" id="CHEBI:84315"/>
    </reaction>
</comment>
<dbReference type="InterPro" id="IPR052187">
    <property type="entry name" value="MFSD1"/>
</dbReference>
<dbReference type="PANTHER" id="PTHR23512">
    <property type="entry name" value="MAJOR FACILITATOR SUPERFAMILY DOMAIN-CONTAINING PROTEIN 1"/>
    <property type="match status" value="1"/>
</dbReference>
<comment type="catalytic activity">
    <reaction evidence="4">
        <text>L-alpha-aminoacyl-L-arginine(out) = L-alpha-aminoacyl-L-arginine(in)</text>
        <dbReference type="Rhea" id="RHEA:79367"/>
        <dbReference type="ChEBI" id="CHEBI:229968"/>
    </reaction>
</comment>
<evidence type="ECO:0000256" key="8">
    <source>
        <dbReference type="ARBA" id="ARBA00044898"/>
    </source>
</evidence>
<comment type="function">
    <text evidence="17">Lysosomal dipeptide uniporter that selectively exports lysine, arginine or histidine-containing dipeptides with a net positive charge from the lysosome lumen into the cytosol. Could play a role in a specific type of protein O-glycosylation indirectly regulating macrophages migration and tissue invasion. Also essential for liver homeostasis.</text>
</comment>
<evidence type="ECO:0000256" key="7">
    <source>
        <dbReference type="ARBA" id="ARBA00044893"/>
    </source>
</evidence>
<comment type="subunit">
    <text evidence="18">Homodimer. Interacts with lysosomal protein GLMP (via lumenal domain); the interaction starts while both proteins are still in the endoplasmic reticulum and is required for stabilization of MFSD1 in lysosomes but has no direct effect on its targeting to lysosomes or transporter activity.</text>
</comment>
<comment type="catalytic activity">
    <reaction evidence="10">
        <text>L-lysyl-L-lysine(out) = L-lysyl-L-lysine(in)</text>
        <dbReference type="Rhea" id="RHEA:79403"/>
        <dbReference type="ChEBI" id="CHEBI:229956"/>
    </reaction>
</comment>
<gene>
    <name evidence="21" type="ORF">OCTVUL_1B019249</name>
</gene>
<keyword evidence="22" id="KW-1185">Reference proteome</keyword>